<dbReference type="Gene3D" id="3.40.50.300">
    <property type="entry name" value="P-loop containing nucleotide triphosphate hydrolases"/>
    <property type="match status" value="1"/>
</dbReference>
<accession>A0A328YV26</accession>
<proteinExistence type="predicted"/>
<dbReference type="InterPro" id="IPR027417">
    <property type="entry name" value="P-loop_NTPase"/>
</dbReference>
<sequence>MSDDMNKYSGPRSPETLKVGEQVLNVVVDHQVFRRIRDACRDLIHTMRTLRTPSGILILAEPGMGKTLLLDLINREFSKTSQLEGNCLQVALDDAVDQRGIASAMALALGYPALPSRPTLVALNHMVSVGLERRRAAALLIDEMQHVCEGHKDITARAATDWLKVRMDIFNFPVIGAGTRVLERLTVINPQFVSRASASYVIHPFAFDDQWRQLLAAFAQAVQAVDLSIVNTTACRALHVATGGNMRMLKRLLMYACMHAATQPEKIVTLESLSKGLRDAKGDVSEASDPFQRRQS</sequence>
<dbReference type="Proteomes" id="UP000248856">
    <property type="component" value="Unassembled WGS sequence"/>
</dbReference>
<name>A0A328YV26_9BURK</name>
<comment type="caution">
    <text evidence="1">The sequence shown here is derived from an EMBL/GenBank/DDBJ whole genome shotgun (WGS) entry which is preliminary data.</text>
</comment>
<dbReference type="EMBL" id="QLTA01000041">
    <property type="protein sequence ID" value="RAR76983.1"/>
    <property type="molecule type" value="Genomic_DNA"/>
</dbReference>
<dbReference type="AlphaFoldDB" id="A0A328YV26"/>
<reference evidence="1 2" key="1">
    <citation type="submission" date="2018-06" db="EMBL/GenBank/DDBJ databases">
        <title>Genomic Encyclopedia of Archaeal and Bacterial Type Strains, Phase II (KMG-II): from individual species to whole genera.</title>
        <authorList>
            <person name="Goeker M."/>
        </authorList>
    </citation>
    <scope>NUCLEOTIDE SEQUENCE [LARGE SCALE GENOMIC DNA]</scope>
    <source>
        <strain evidence="1 2">CFPB 3232</strain>
    </source>
</reference>
<dbReference type="InterPro" id="IPR008868">
    <property type="entry name" value="TniB"/>
</dbReference>
<evidence type="ECO:0000313" key="1">
    <source>
        <dbReference type="EMBL" id="RAR76983.1"/>
    </source>
</evidence>
<dbReference type="InterPro" id="IPR052026">
    <property type="entry name" value="ExeA_AAA_ATPase_DNA-bind"/>
</dbReference>
<keyword evidence="2" id="KW-1185">Reference proteome</keyword>
<dbReference type="SUPFAM" id="SSF52540">
    <property type="entry name" value="P-loop containing nucleoside triphosphate hydrolases"/>
    <property type="match status" value="1"/>
</dbReference>
<evidence type="ECO:0000313" key="2">
    <source>
        <dbReference type="Proteomes" id="UP000248856"/>
    </source>
</evidence>
<gene>
    <name evidence="1" type="ORF">AX018_104142</name>
</gene>
<dbReference type="Pfam" id="PF05621">
    <property type="entry name" value="TniB"/>
    <property type="match status" value="1"/>
</dbReference>
<dbReference type="PANTHER" id="PTHR35894">
    <property type="entry name" value="GENERAL SECRETION PATHWAY PROTEIN A-RELATED"/>
    <property type="match status" value="1"/>
</dbReference>
<dbReference type="RefSeq" id="WP_170146291.1">
    <property type="nucleotide sequence ID" value="NZ_QLTA01000041.1"/>
</dbReference>
<dbReference type="PANTHER" id="PTHR35894:SF5">
    <property type="entry name" value="MU-LIKE PROPHAGE FLUMU DNA TRANSPOSITION PROTEIN B"/>
    <property type="match status" value="1"/>
</dbReference>
<protein>
    <submittedName>
        <fullName evidence="1">TniB protein</fullName>
    </submittedName>
</protein>
<organism evidence="1 2">
    <name type="scientific">Paracidovorax anthurii</name>
    <dbReference type="NCBI Taxonomy" id="78229"/>
    <lineage>
        <taxon>Bacteria</taxon>
        <taxon>Pseudomonadati</taxon>
        <taxon>Pseudomonadota</taxon>
        <taxon>Betaproteobacteria</taxon>
        <taxon>Burkholderiales</taxon>
        <taxon>Comamonadaceae</taxon>
        <taxon>Paracidovorax</taxon>
    </lineage>
</organism>